<evidence type="ECO:0000313" key="2">
    <source>
        <dbReference type="EMBL" id="TGZ81020.1"/>
    </source>
</evidence>
<feature type="compositionally biased region" description="Basic and acidic residues" evidence="1">
    <location>
        <begin position="243"/>
        <end position="252"/>
    </location>
</feature>
<dbReference type="STRING" id="341454.A0A4S2MWL0"/>
<name>A0A4S2MWL0_9PEZI</name>
<feature type="region of interest" description="Disordered" evidence="1">
    <location>
        <begin position="120"/>
        <end position="189"/>
    </location>
</feature>
<protein>
    <submittedName>
        <fullName evidence="2">Uncharacterized protein</fullName>
    </submittedName>
</protein>
<reference evidence="2 3" key="1">
    <citation type="submission" date="2019-04" db="EMBL/GenBank/DDBJ databases">
        <title>Comparative genomics and transcriptomics to analyze fruiting body development in filamentous ascomycetes.</title>
        <authorList>
            <consortium name="DOE Joint Genome Institute"/>
            <person name="Lutkenhaus R."/>
            <person name="Traeger S."/>
            <person name="Breuer J."/>
            <person name="Kuo A."/>
            <person name="Lipzen A."/>
            <person name="Pangilinan J."/>
            <person name="Dilworth D."/>
            <person name="Sandor L."/>
            <person name="Poggeler S."/>
            <person name="Barry K."/>
            <person name="Grigoriev I.V."/>
            <person name="Nowrousian M."/>
        </authorList>
    </citation>
    <scope>NUCLEOTIDE SEQUENCE [LARGE SCALE GENOMIC DNA]</scope>
    <source>
        <strain evidence="2 3">CBS 389.68</strain>
    </source>
</reference>
<dbReference type="EMBL" id="ML220121">
    <property type="protein sequence ID" value="TGZ81020.1"/>
    <property type="molecule type" value="Genomic_DNA"/>
</dbReference>
<proteinExistence type="predicted"/>
<sequence length="402" mass="44581">MAQSPPNRKAPSPSLPASLFLPHTLVTPRPLSLLVMATCIVGMRTHRAPVTSSRKRNEIPKIVVKKEPTSPGPAPTTSRRRPPKLLLNENEPNDTANPVPRTAGGTLTTMRDVGMACLSPGFATQDPSMREQLQRSISVRDHQRSIIEARLHRQPKTAGLKETDGSSRSGSSNTAKRRPPPNGLSIVPPSHKAFANERIVQSAPLHQTFTGRHQPHHPHHPPSQHTSHHNATNRLPPISDVFASDRLDRRPVDPPPSSTTTNNNRSTTQYFPAPRPGQPSPGHPSAQYPRPREHRSAEEALQQMTGGREDLLPRIVHYPGGHQQPPTPPSPPHAQHGTTPQKLSMNGRYDHPAQSAGRRRGRDEFEQDFPDFPGERDSPETKRRKKEEFLALCARAWELFHS</sequence>
<feature type="compositionally biased region" description="Pro residues" evidence="1">
    <location>
        <begin position="273"/>
        <end position="282"/>
    </location>
</feature>
<feature type="compositionally biased region" description="Low complexity" evidence="1">
    <location>
        <begin position="258"/>
        <end position="267"/>
    </location>
</feature>
<evidence type="ECO:0000313" key="3">
    <source>
        <dbReference type="Proteomes" id="UP000298138"/>
    </source>
</evidence>
<dbReference type="Proteomes" id="UP000298138">
    <property type="component" value="Unassembled WGS sequence"/>
</dbReference>
<feature type="compositionally biased region" description="Basic and acidic residues" evidence="1">
    <location>
        <begin position="55"/>
        <end position="68"/>
    </location>
</feature>
<organism evidence="2 3">
    <name type="scientific">Ascodesmis nigricans</name>
    <dbReference type="NCBI Taxonomy" id="341454"/>
    <lineage>
        <taxon>Eukaryota</taxon>
        <taxon>Fungi</taxon>
        <taxon>Dikarya</taxon>
        <taxon>Ascomycota</taxon>
        <taxon>Pezizomycotina</taxon>
        <taxon>Pezizomycetes</taxon>
        <taxon>Pezizales</taxon>
        <taxon>Ascodesmidaceae</taxon>
        <taxon>Ascodesmis</taxon>
    </lineage>
</organism>
<feature type="region of interest" description="Disordered" evidence="1">
    <location>
        <begin position="209"/>
        <end position="302"/>
    </location>
</feature>
<accession>A0A4S2MWL0</accession>
<dbReference type="InParanoid" id="A0A4S2MWL0"/>
<dbReference type="OrthoDB" id="4463286at2759"/>
<keyword evidence="3" id="KW-1185">Reference proteome</keyword>
<dbReference type="AlphaFoldDB" id="A0A4S2MWL0"/>
<feature type="compositionally biased region" description="Basic and acidic residues" evidence="1">
    <location>
        <begin position="373"/>
        <end position="384"/>
    </location>
</feature>
<evidence type="ECO:0000256" key="1">
    <source>
        <dbReference type="SAM" id="MobiDB-lite"/>
    </source>
</evidence>
<feature type="region of interest" description="Disordered" evidence="1">
    <location>
        <begin position="315"/>
        <end position="384"/>
    </location>
</feature>
<feature type="compositionally biased region" description="Basic and acidic residues" evidence="1">
    <location>
        <begin position="128"/>
        <end position="151"/>
    </location>
</feature>
<feature type="region of interest" description="Disordered" evidence="1">
    <location>
        <begin position="48"/>
        <end position="105"/>
    </location>
</feature>
<feature type="compositionally biased region" description="Basic residues" evidence="1">
    <location>
        <begin position="213"/>
        <end position="228"/>
    </location>
</feature>
<gene>
    <name evidence="2" type="ORF">EX30DRAFT_340998</name>
</gene>